<keyword evidence="3" id="KW-1185">Reference proteome</keyword>
<sequence length="187" mass="20551">MRYRAALLLLGALLPLTALAWTTWSAYAVDTQLSVQLPSPPQEIDLAKQGLSQPNLRLFIANDEVGMYQIIRMQLTPEMAAQVHSPADRQSFYDGFLRSLVGDLKGQLLTRTTFPTAAGEGVEVKFRSVHKGTGLKTVKFSRGLLVGDVCYGFNFLPRDVKDTAGTSGQAERQQFFSSITATLRPAK</sequence>
<accession>A0ABR8JK80</accession>
<name>A0ABR8JK80_9BACT</name>
<protein>
    <submittedName>
        <fullName evidence="2">Uncharacterized protein</fullName>
    </submittedName>
</protein>
<evidence type="ECO:0000313" key="3">
    <source>
        <dbReference type="Proteomes" id="UP000642468"/>
    </source>
</evidence>
<organism evidence="2 3">
    <name type="scientific">Hymenobacter duratus</name>
    <dbReference type="NCBI Taxonomy" id="2771356"/>
    <lineage>
        <taxon>Bacteria</taxon>
        <taxon>Pseudomonadati</taxon>
        <taxon>Bacteroidota</taxon>
        <taxon>Cytophagia</taxon>
        <taxon>Cytophagales</taxon>
        <taxon>Hymenobacteraceae</taxon>
        <taxon>Hymenobacter</taxon>
    </lineage>
</organism>
<dbReference type="EMBL" id="JACWZZ010000007">
    <property type="protein sequence ID" value="MBD2717274.1"/>
    <property type="molecule type" value="Genomic_DNA"/>
</dbReference>
<evidence type="ECO:0000313" key="2">
    <source>
        <dbReference type="EMBL" id="MBD2717274.1"/>
    </source>
</evidence>
<dbReference type="Proteomes" id="UP000642468">
    <property type="component" value="Unassembled WGS sequence"/>
</dbReference>
<keyword evidence="1" id="KW-0732">Signal</keyword>
<comment type="caution">
    <text evidence="2">The sequence shown here is derived from an EMBL/GenBank/DDBJ whole genome shotgun (WGS) entry which is preliminary data.</text>
</comment>
<gene>
    <name evidence="2" type="ORF">IC231_19685</name>
</gene>
<feature type="chain" id="PRO_5046895115" evidence="1">
    <location>
        <begin position="21"/>
        <end position="187"/>
    </location>
</feature>
<evidence type="ECO:0000256" key="1">
    <source>
        <dbReference type="SAM" id="SignalP"/>
    </source>
</evidence>
<feature type="signal peptide" evidence="1">
    <location>
        <begin position="1"/>
        <end position="20"/>
    </location>
</feature>
<dbReference type="RefSeq" id="WP_190786181.1">
    <property type="nucleotide sequence ID" value="NZ_JACWZZ010000007.1"/>
</dbReference>
<proteinExistence type="predicted"/>
<reference evidence="2 3" key="1">
    <citation type="submission" date="2020-09" db="EMBL/GenBank/DDBJ databases">
        <authorList>
            <person name="Kim M.K."/>
        </authorList>
    </citation>
    <scope>NUCLEOTIDE SEQUENCE [LARGE SCALE GENOMIC DNA]</scope>
    <source>
        <strain evidence="2 3">BT646</strain>
    </source>
</reference>